<dbReference type="GO" id="GO:0005829">
    <property type="term" value="C:cytosol"/>
    <property type="evidence" value="ECO:0007669"/>
    <property type="project" value="TreeGrafter"/>
</dbReference>
<dbReference type="Gene3D" id="2.40.50.180">
    <property type="entry name" value="CheA-289, Domain 4"/>
    <property type="match status" value="1"/>
</dbReference>
<dbReference type="SUPFAM" id="SSF50341">
    <property type="entry name" value="CheW-like"/>
    <property type="match status" value="1"/>
</dbReference>
<proteinExistence type="predicted"/>
<dbReference type="EMBL" id="UGOD01000001">
    <property type="protein sequence ID" value="STX49954.1"/>
    <property type="molecule type" value="Genomic_DNA"/>
</dbReference>
<dbReference type="InterPro" id="IPR039315">
    <property type="entry name" value="CheW"/>
</dbReference>
<dbReference type="Proteomes" id="UP000254794">
    <property type="component" value="Unassembled WGS sequence"/>
</dbReference>
<dbReference type="PROSITE" id="PS50851">
    <property type="entry name" value="CHEW"/>
    <property type="match status" value="1"/>
</dbReference>
<feature type="domain" description="CheW-like" evidence="1">
    <location>
        <begin position="5"/>
        <end position="142"/>
    </location>
</feature>
<dbReference type="Pfam" id="PF01584">
    <property type="entry name" value="CheW"/>
    <property type="match status" value="1"/>
</dbReference>
<evidence type="ECO:0000313" key="2">
    <source>
        <dbReference type="EMBL" id="STX49954.1"/>
    </source>
</evidence>
<dbReference type="GO" id="GO:0006935">
    <property type="term" value="P:chemotaxis"/>
    <property type="evidence" value="ECO:0007669"/>
    <property type="project" value="InterPro"/>
</dbReference>
<gene>
    <name evidence="2" type="ORF">NCTC13316_00016</name>
</gene>
<sequence length="154" mass="17261">MEGMFINCLKLRLNEDQILVDLNQIQMVLALPELDKLPTEDDAVAGLLNFHSQFIPVYHLASLVDEQKPIYDLNTPIVICSLISGLIGLLVSEAIEVCFISMDNIQKSALLSPYPYVAGILEGEKVSSWLLNLEELMHFHQLKLKNHESLSSKA</sequence>
<organism evidence="2 3">
    <name type="scientific">Legionella busanensis</name>
    <dbReference type="NCBI Taxonomy" id="190655"/>
    <lineage>
        <taxon>Bacteria</taxon>
        <taxon>Pseudomonadati</taxon>
        <taxon>Pseudomonadota</taxon>
        <taxon>Gammaproteobacteria</taxon>
        <taxon>Legionellales</taxon>
        <taxon>Legionellaceae</taxon>
        <taxon>Legionella</taxon>
    </lineage>
</organism>
<accession>A0A378JFR1</accession>
<name>A0A378JFR1_9GAMM</name>
<dbReference type="PANTHER" id="PTHR22617:SF43">
    <property type="entry name" value="PROTEIN PILI"/>
    <property type="match status" value="1"/>
</dbReference>
<dbReference type="OrthoDB" id="5641348at2"/>
<dbReference type="Gene3D" id="2.30.30.40">
    <property type="entry name" value="SH3 Domains"/>
    <property type="match status" value="1"/>
</dbReference>
<evidence type="ECO:0000259" key="1">
    <source>
        <dbReference type="PROSITE" id="PS50851"/>
    </source>
</evidence>
<evidence type="ECO:0000313" key="3">
    <source>
        <dbReference type="Proteomes" id="UP000254794"/>
    </source>
</evidence>
<keyword evidence="3" id="KW-1185">Reference proteome</keyword>
<dbReference type="AlphaFoldDB" id="A0A378JFR1"/>
<protein>
    <submittedName>
        <fullName evidence="2">Chemotaxis signal transduction protein (CheW domain)</fullName>
    </submittedName>
</protein>
<dbReference type="InterPro" id="IPR036061">
    <property type="entry name" value="CheW-like_dom_sf"/>
</dbReference>
<dbReference type="InterPro" id="IPR002545">
    <property type="entry name" value="CheW-lke_dom"/>
</dbReference>
<dbReference type="SMART" id="SM00260">
    <property type="entry name" value="CheW"/>
    <property type="match status" value="1"/>
</dbReference>
<reference evidence="2 3" key="1">
    <citation type="submission" date="2018-06" db="EMBL/GenBank/DDBJ databases">
        <authorList>
            <consortium name="Pathogen Informatics"/>
            <person name="Doyle S."/>
        </authorList>
    </citation>
    <scope>NUCLEOTIDE SEQUENCE [LARGE SCALE GENOMIC DNA]</scope>
    <source>
        <strain evidence="2 3">NCTC13316</strain>
    </source>
</reference>
<dbReference type="GO" id="GO:0007165">
    <property type="term" value="P:signal transduction"/>
    <property type="evidence" value="ECO:0007669"/>
    <property type="project" value="InterPro"/>
</dbReference>
<dbReference type="PANTHER" id="PTHR22617">
    <property type="entry name" value="CHEMOTAXIS SENSOR HISTIDINE KINASE-RELATED"/>
    <property type="match status" value="1"/>
</dbReference>